<reference evidence="7 8" key="2">
    <citation type="submission" date="2021-08" db="EMBL/GenBank/DDBJ databases">
        <title>Massilia sp. R798.</title>
        <authorList>
            <person name="Baek J.H."/>
            <person name="Jung H.S."/>
            <person name="Kim K.R."/>
            <person name="Jeon C.O."/>
        </authorList>
    </citation>
    <scope>NUCLEOTIDE SEQUENCE [LARGE SCALE GENOMIC DNA]</scope>
    <source>
        <strain evidence="7 8">R798</strain>
    </source>
</reference>
<dbReference type="PANTHER" id="PTHR14226">
    <property type="entry name" value="NEUROPATHY TARGET ESTERASE/SWISS CHEESE D.MELANOGASTER"/>
    <property type="match status" value="1"/>
</dbReference>
<dbReference type="InterPro" id="IPR050301">
    <property type="entry name" value="NTE"/>
</dbReference>
<keyword evidence="8" id="KW-1185">Reference proteome</keyword>
<comment type="caution">
    <text evidence="4">Lacks conserved residue(s) required for the propagation of feature annotation.</text>
</comment>
<feature type="active site" description="Proton acceptor" evidence="4">
    <location>
        <position position="198"/>
    </location>
</feature>
<dbReference type="Proteomes" id="UP000809349">
    <property type="component" value="Unassembled WGS sequence"/>
</dbReference>
<protein>
    <submittedName>
        <fullName evidence="7">Patatin-like phospholipase family protein</fullName>
    </submittedName>
</protein>
<sequence length="305" mass="31686">MYSKRSSLIALALILAGCGSTPKAPVQPAAAIVPAPAAVVPPKKIRIGLALGGGAARGFAHIGVIKALEAQGIQPEIVVGTSAGSVVGALYASGLNGFALQKTAMEMDEATISDWALPLFGSSTGVLKGEALQSYVNKAVKNQPMEKLKLRFGAVATDLKTGAPILFQRGNTGQAVRASSAVPSVFQPVKIGTRSFVDGGLVAPVPVRFVREMGADFIIAVNISTQTDVQATVSSLDVLMQTFTIMGQRLNHYELKDADIVIQPALGKMGGADFNGRNLAILAGEQAAAELMPQIKAKLKAKQQQ</sequence>
<evidence type="ECO:0000259" key="6">
    <source>
        <dbReference type="PROSITE" id="PS51635"/>
    </source>
</evidence>
<dbReference type="Gene3D" id="3.40.1090.10">
    <property type="entry name" value="Cytosolic phospholipase A2 catalytic domain"/>
    <property type="match status" value="1"/>
</dbReference>
<evidence type="ECO:0000313" key="8">
    <source>
        <dbReference type="Proteomes" id="UP000809349"/>
    </source>
</evidence>
<keyword evidence="3 4" id="KW-0443">Lipid metabolism</keyword>
<keyword evidence="5" id="KW-0732">Signal</keyword>
<dbReference type="PANTHER" id="PTHR14226:SF76">
    <property type="entry name" value="NTE FAMILY PROTEIN RSSA"/>
    <property type="match status" value="1"/>
</dbReference>
<dbReference type="Pfam" id="PF01734">
    <property type="entry name" value="Patatin"/>
    <property type="match status" value="1"/>
</dbReference>
<feature type="short sequence motif" description="GXSXG" evidence="4">
    <location>
        <begin position="80"/>
        <end position="84"/>
    </location>
</feature>
<name>A0ABS7SM79_9BURK</name>
<evidence type="ECO:0000256" key="5">
    <source>
        <dbReference type="SAM" id="SignalP"/>
    </source>
</evidence>
<feature type="chain" id="PRO_5046622912" evidence="5">
    <location>
        <begin position="24"/>
        <end position="305"/>
    </location>
</feature>
<dbReference type="PROSITE" id="PS51257">
    <property type="entry name" value="PROKAR_LIPOPROTEIN"/>
    <property type="match status" value="1"/>
</dbReference>
<dbReference type="CDD" id="cd07205">
    <property type="entry name" value="Pat_PNPLA6_PNPLA7_NTE1_like"/>
    <property type="match status" value="1"/>
</dbReference>
<evidence type="ECO:0000256" key="2">
    <source>
        <dbReference type="ARBA" id="ARBA00022963"/>
    </source>
</evidence>
<feature type="domain" description="PNPLA" evidence="6">
    <location>
        <begin position="49"/>
        <end position="211"/>
    </location>
</feature>
<comment type="caution">
    <text evidence="7">The sequence shown here is derived from an EMBL/GenBank/DDBJ whole genome shotgun (WGS) entry which is preliminary data.</text>
</comment>
<evidence type="ECO:0000256" key="1">
    <source>
        <dbReference type="ARBA" id="ARBA00022801"/>
    </source>
</evidence>
<gene>
    <name evidence="7" type="ORF">I4X03_008385</name>
</gene>
<evidence type="ECO:0000256" key="4">
    <source>
        <dbReference type="PROSITE-ProRule" id="PRU01161"/>
    </source>
</evidence>
<keyword evidence="2 4" id="KW-0442">Lipid degradation</keyword>
<dbReference type="PROSITE" id="PS51635">
    <property type="entry name" value="PNPLA"/>
    <property type="match status" value="1"/>
</dbReference>
<organism evidence="7 8">
    <name type="scientific">Massilia soli</name>
    <dbReference type="NCBI Taxonomy" id="2792854"/>
    <lineage>
        <taxon>Bacteria</taxon>
        <taxon>Pseudomonadati</taxon>
        <taxon>Pseudomonadota</taxon>
        <taxon>Betaproteobacteria</taxon>
        <taxon>Burkholderiales</taxon>
        <taxon>Oxalobacteraceae</taxon>
        <taxon>Telluria group</taxon>
        <taxon>Massilia</taxon>
    </lineage>
</organism>
<dbReference type="EMBL" id="JAFBIL020000003">
    <property type="protein sequence ID" value="MBZ2207278.1"/>
    <property type="molecule type" value="Genomic_DNA"/>
</dbReference>
<evidence type="ECO:0000256" key="3">
    <source>
        <dbReference type="ARBA" id="ARBA00023098"/>
    </source>
</evidence>
<feature type="short sequence motif" description="DGA/G" evidence="4">
    <location>
        <begin position="198"/>
        <end position="200"/>
    </location>
</feature>
<feature type="signal peptide" evidence="5">
    <location>
        <begin position="1"/>
        <end position="23"/>
    </location>
</feature>
<evidence type="ECO:0000313" key="7">
    <source>
        <dbReference type="EMBL" id="MBZ2207278.1"/>
    </source>
</evidence>
<dbReference type="InterPro" id="IPR002641">
    <property type="entry name" value="PNPLA_dom"/>
</dbReference>
<dbReference type="SUPFAM" id="SSF52151">
    <property type="entry name" value="FabD/lysophospholipase-like"/>
    <property type="match status" value="1"/>
</dbReference>
<feature type="active site" description="Nucleophile" evidence="4">
    <location>
        <position position="82"/>
    </location>
</feature>
<proteinExistence type="predicted"/>
<keyword evidence="1 4" id="KW-0378">Hydrolase</keyword>
<accession>A0ABS7SM79</accession>
<dbReference type="RefSeq" id="WP_223467773.1">
    <property type="nucleotide sequence ID" value="NZ_JAFBIL020000003.1"/>
</dbReference>
<reference evidence="7 8" key="1">
    <citation type="submission" date="2021-01" db="EMBL/GenBank/DDBJ databases">
        <authorList>
            <person name="Ruan W."/>
            <person name="Khan S.A."/>
            <person name="Jeon C.O."/>
        </authorList>
    </citation>
    <scope>NUCLEOTIDE SEQUENCE [LARGE SCALE GENOMIC DNA]</scope>
    <source>
        <strain evidence="7 8">R798</strain>
    </source>
</reference>
<dbReference type="InterPro" id="IPR016035">
    <property type="entry name" value="Acyl_Trfase/lysoPLipase"/>
</dbReference>